<dbReference type="Gene3D" id="3.30.1840.10">
    <property type="entry name" value="Polyphosphate kinase middle domain"/>
    <property type="match status" value="1"/>
</dbReference>
<name>D2QYQ1_PIRSD</name>
<protein>
    <recommendedName>
        <fullName evidence="6 7">Polyphosphate kinase</fullName>
        <ecNumber evidence="6 7">2.7.4.1</ecNumber>
    </recommendedName>
    <alternativeName>
        <fullName evidence="6">ATP-polyphosphate phosphotransferase</fullName>
    </alternativeName>
    <alternativeName>
        <fullName evidence="6">Polyphosphoric acid kinase</fullName>
    </alternativeName>
</protein>
<evidence type="ECO:0000313" key="13">
    <source>
        <dbReference type="Proteomes" id="UP000001887"/>
    </source>
</evidence>
<dbReference type="SUPFAM" id="SSF143724">
    <property type="entry name" value="PHP14-like"/>
    <property type="match status" value="1"/>
</dbReference>
<feature type="binding site" evidence="6">
    <location>
        <position position="46"/>
    </location>
    <ligand>
        <name>ATP</name>
        <dbReference type="ChEBI" id="CHEBI:30616"/>
    </ligand>
</feature>
<sequence length="705" mass="78855">MTQTHPRFFNRELSWLEFNQRVLDEARDDQIPLLERLKFIAITGSNLDEFFMVRVGGLRVLVNRGITTNDPSGMTPLAQLDSISVRAHQMMADQYECFLKELEPQLTAAGLRRVPGQELSERQAKAVEQVFDGEIFSVLTPMAIATCAEFPLLGNQTLSVCVQLAPSSDAPGKPRFAVIPLGKVLPRFLTLSAERGTAYVLLEDVVGRFVERFFPGEVVTGHAAFRITRNADFSLRDDLAPDLLAGMEDILLARKHGECVRLEVAACAGPELVAFLKESLAVEDRDVFFAPGPIDLSTLMQLTDLKGFEQHRYEPWPAQASPQVEPGASMFETLARRDLLLLHPYQSFEPVMRLIEEAAVDPDVLAIKQILYRTSRNSPIVTALARAAQRGKSVTAIVELKARFDEARNIEWARNLEEAGVQVVYGVKGLKTHAKTCIIVRREPQGIQRYVHFGTGNYNEITSRIYSDASLLTSNEELGADAVMFFNAITGYSQPQRYRKLEAAPIGLRTRLLELIEGETKRKLAGQKAAIDVKLNALVDPELIESLYSASQAGVPIRLNIRGVCCLVPGVPGLSENIRVVSVIDRFLEHARVLRFHHGGDNLVFISSADWMQRNIDRRIELLIPVEDVPCKTRLVAALETYFDDNVKARLLNPSGQYTLLKPQGRKKRRRSQELLYEDACQQVKQAEQSRRTTFEPHMAPGANS</sequence>
<proteinExistence type="inferred from homology"/>
<dbReference type="InterPro" id="IPR036832">
    <property type="entry name" value="PPK_N_dom_sf"/>
</dbReference>
<feature type="binding site" evidence="6">
    <location>
        <position position="373"/>
    </location>
    <ligand>
        <name>Mg(2+)</name>
        <dbReference type="ChEBI" id="CHEBI:18420"/>
    </ligand>
</feature>
<dbReference type="InterPro" id="IPR024953">
    <property type="entry name" value="PP_kinase_middle"/>
</dbReference>
<dbReference type="GO" id="GO:0005524">
    <property type="term" value="F:ATP binding"/>
    <property type="evidence" value="ECO:0007669"/>
    <property type="project" value="UniProtKB-KW"/>
</dbReference>
<dbReference type="OrthoDB" id="9761456at2"/>
<dbReference type="Pfam" id="PF02503">
    <property type="entry name" value="PP_kinase"/>
    <property type="match status" value="1"/>
</dbReference>
<feature type="domain" description="Polyphosphate kinase N-terminal" evidence="9">
    <location>
        <begin position="8"/>
        <end position="112"/>
    </location>
</feature>
<feature type="binding site" evidence="6">
    <location>
        <position position="562"/>
    </location>
    <ligand>
        <name>ATP</name>
        <dbReference type="ChEBI" id="CHEBI:30616"/>
    </ligand>
</feature>
<dbReference type="CDD" id="cd09165">
    <property type="entry name" value="PLDc_PaPPK1_C1_like"/>
    <property type="match status" value="1"/>
</dbReference>
<dbReference type="HAMAP" id="MF_00347">
    <property type="entry name" value="Polyphosphate_kinase"/>
    <property type="match status" value="1"/>
</dbReference>
<dbReference type="NCBIfam" id="TIGR03705">
    <property type="entry name" value="poly_P_kin"/>
    <property type="match status" value="1"/>
</dbReference>
<gene>
    <name evidence="6" type="primary">ppk</name>
    <name evidence="12" type="ordered locus">Psta_3549</name>
</gene>
<evidence type="ECO:0000256" key="3">
    <source>
        <dbReference type="ARBA" id="ARBA00022741"/>
    </source>
</evidence>
<feature type="binding site" evidence="6">
    <location>
        <position position="466"/>
    </location>
    <ligand>
        <name>ATP</name>
        <dbReference type="ChEBI" id="CHEBI:30616"/>
    </ligand>
</feature>
<dbReference type="NCBIfam" id="NF003917">
    <property type="entry name" value="PRK05443.1-1"/>
    <property type="match status" value="1"/>
</dbReference>
<evidence type="ECO:0000259" key="8">
    <source>
        <dbReference type="Pfam" id="PF02503"/>
    </source>
</evidence>
<feature type="domain" description="Polyphosphate kinase C-terminal" evidence="10">
    <location>
        <begin position="503"/>
        <end position="673"/>
    </location>
</feature>
<evidence type="ECO:0000256" key="5">
    <source>
        <dbReference type="ARBA" id="ARBA00022840"/>
    </source>
</evidence>
<dbReference type="PANTHER" id="PTHR30218">
    <property type="entry name" value="POLYPHOSPHATE KINASE"/>
    <property type="match status" value="1"/>
</dbReference>
<keyword evidence="13" id="KW-1185">Reference proteome</keyword>
<evidence type="ECO:0000256" key="4">
    <source>
        <dbReference type="ARBA" id="ARBA00022777"/>
    </source>
</evidence>
<accession>D2QYQ1</accession>
<keyword evidence="1 6" id="KW-0597">Phosphoprotein</keyword>
<comment type="function">
    <text evidence="6 7">Catalyzes the reversible transfer of the terminal phosphate of ATP to form a long-chain polyphosphate (polyP).</text>
</comment>
<dbReference type="Proteomes" id="UP000001887">
    <property type="component" value="Chromosome"/>
</dbReference>
<organism evidence="12 13">
    <name type="scientific">Pirellula staleyi (strain ATCC 27377 / DSM 6068 / ICPB 4128)</name>
    <name type="common">Pirella staleyi</name>
    <dbReference type="NCBI Taxonomy" id="530564"/>
    <lineage>
        <taxon>Bacteria</taxon>
        <taxon>Pseudomonadati</taxon>
        <taxon>Planctomycetota</taxon>
        <taxon>Planctomycetia</taxon>
        <taxon>Pirellulales</taxon>
        <taxon>Pirellulaceae</taxon>
        <taxon>Pirellula</taxon>
    </lineage>
</organism>
<dbReference type="Pfam" id="PF13089">
    <property type="entry name" value="PP_kinase_N"/>
    <property type="match status" value="1"/>
</dbReference>
<dbReference type="HOGENOM" id="CLU_009678_5_0_0"/>
<keyword evidence="6" id="KW-0479">Metal-binding</keyword>
<evidence type="ECO:0000259" key="9">
    <source>
        <dbReference type="Pfam" id="PF13089"/>
    </source>
</evidence>
<dbReference type="eggNOG" id="COG0855">
    <property type="taxonomic scope" value="Bacteria"/>
</dbReference>
<evidence type="ECO:0000259" key="11">
    <source>
        <dbReference type="Pfam" id="PF17941"/>
    </source>
</evidence>
<dbReference type="EC" id="2.7.4.1" evidence="6 7"/>
<feature type="binding site" evidence="6">
    <location>
        <position position="403"/>
    </location>
    <ligand>
        <name>Mg(2+)</name>
        <dbReference type="ChEBI" id="CHEBI:18420"/>
    </ligand>
</feature>
<evidence type="ECO:0000256" key="7">
    <source>
        <dbReference type="RuleBase" id="RU003800"/>
    </source>
</evidence>
<dbReference type="NCBIfam" id="NF003918">
    <property type="entry name" value="PRK05443.1-2"/>
    <property type="match status" value="1"/>
</dbReference>
<comment type="catalytic activity">
    <reaction evidence="6 7">
        <text>[phosphate](n) + ATP = [phosphate](n+1) + ADP</text>
        <dbReference type="Rhea" id="RHEA:19573"/>
        <dbReference type="Rhea" id="RHEA-COMP:9859"/>
        <dbReference type="Rhea" id="RHEA-COMP:14280"/>
        <dbReference type="ChEBI" id="CHEBI:16838"/>
        <dbReference type="ChEBI" id="CHEBI:30616"/>
        <dbReference type="ChEBI" id="CHEBI:456216"/>
        <dbReference type="EC" id="2.7.4.1"/>
    </reaction>
</comment>
<dbReference type="NCBIfam" id="NF003921">
    <property type="entry name" value="PRK05443.2-2"/>
    <property type="match status" value="1"/>
</dbReference>
<dbReference type="InterPro" id="IPR041108">
    <property type="entry name" value="PP_kinase_C_1"/>
</dbReference>
<feature type="domain" description="Polyphosphate kinase middle" evidence="8">
    <location>
        <begin position="123"/>
        <end position="302"/>
    </location>
</feature>
<dbReference type="InterPro" id="IPR025200">
    <property type="entry name" value="PPK_C_dom2"/>
</dbReference>
<dbReference type="PANTHER" id="PTHR30218:SF0">
    <property type="entry name" value="POLYPHOSPHATE KINASE"/>
    <property type="match status" value="1"/>
</dbReference>
<dbReference type="PIRSF" id="PIRSF015589">
    <property type="entry name" value="PP_kinase"/>
    <property type="match status" value="1"/>
</dbReference>
<comment type="cofactor">
    <cofactor evidence="6">
        <name>Mg(2+)</name>
        <dbReference type="ChEBI" id="CHEBI:18420"/>
    </cofactor>
</comment>
<dbReference type="GO" id="GO:0046872">
    <property type="term" value="F:metal ion binding"/>
    <property type="evidence" value="ECO:0007669"/>
    <property type="project" value="UniProtKB-KW"/>
</dbReference>
<dbReference type="Pfam" id="PF13090">
    <property type="entry name" value="PP_kinase_C"/>
    <property type="match status" value="1"/>
</dbReference>
<keyword evidence="6" id="KW-0460">Magnesium</keyword>
<dbReference type="GO" id="GO:0008976">
    <property type="term" value="F:polyphosphate kinase activity"/>
    <property type="evidence" value="ECO:0007669"/>
    <property type="project" value="UniProtKB-UniRule"/>
</dbReference>
<dbReference type="InterPro" id="IPR036830">
    <property type="entry name" value="PP_kinase_middle_dom_sf"/>
</dbReference>
<feature type="active site" description="Phosphohistidine intermediate" evidence="6">
    <location>
        <position position="433"/>
    </location>
</feature>
<keyword evidence="5 6" id="KW-0067">ATP-binding</keyword>
<evidence type="ECO:0000256" key="6">
    <source>
        <dbReference type="HAMAP-Rule" id="MF_00347"/>
    </source>
</evidence>
<comment type="similarity">
    <text evidence="6 7">Belongs to the polyphosphate kinase 1 (PPK1) family.</text>
</comment>
<keyword evidence="2 6" id="KW-0808">Transferase</keyword>
<keyword evidence="4 6" id="KW-0418">Kinase</keyword>
<dbReference type="KEGG" id="psl:Psta_3549"/>
<dbReference type="Pfam" id="PF17941">
    <property type="entry name" value="PP_kinase_C_1"/>
    <property type="match status" value="1"/>
</dbReference>
<dbReference type="EMBL" id="CP001848">
    <property type="protein sequence ID" value="ADB18210.1"/>
    <property type="molecule type" value="Genomic_DNA"/>
</dbReference>
<dbReference type="SUPFAM" id="SSF140356">
    <property type="entry name" value="PPK N-terminal domain-like"/>
    <property type="match status" value="1"/>
</dbReference>
<dbReference type="Gene3D" id="1.20.58.310">
    <property type="entry name" value="Polyphosphate kinase N-terminal domain"/>
    <property type="match status" value="1"/>
</dbReference>
<evidence type="ECO:0000256" key="2">
    <source>
        <dbReference type="ARBA" id="ARBA00022679"/>
    </source>
</evidence>
<dbReference type="GO" id="GO:0009358">
    <property type="term" value="C:polyphosphate kinase complex"/>
    <property type="evidence" value="ECO:0007669"/>
    <property type="project" value="InterPro"/>
</dbReference>
<dbReference type="SUPFAM" id="SSF56024">
    <property type="entry name" value="Phospholipase D/nuclease"/>
    <property type="match status" value="2"/>
</dbReference>
<dbReference type="InterPro" id="IPR025198">
    <property type="entry name" value="PPK_N_dom"/>
</dbReference>
<comment type="PTM">
    <text evidence="6 7">An intermediate of this reaction is the autophosphorylated ppk in which a phosphate is covalently linked to a histidine residue through a N-P bond.</text>
</comment>
<dbReference type="STRING" id="530564.Psta_3549"/>
<evidence type="ECO:0000256" key="1">
    <source>
        <dbReference type="ARBA" id="ARBA00022553"/>
    </source>
</evidence>
<dbReference type="InterPro" id="IPR003414">
    <property type="entry name" value="PP_kinase"/>
</dbReference>
<feature type="binding site" evidence="6">
    <location>
        <position position="590"/>
    </location>
    <ligand>
        <name>ATP</name>
        <dbReference type="ChEBI" id="CHEBI:30616"/>
    </ligand>
</feature>
<dbReference type="GO" id="GO:0006799">
    <property type="term" value="P:polyphosphate biosynthetic process"/>
    <property type="evidence" value="ECO:0007669"/>
    <property type="project" value="UniProtKB-UniRule"/>
</dbReference>
<dbReference type="CDD" id="cd09168">
    <property type="entry name" value="PLDc_PaPPK1_C2_like"/>
    <property type="match status" value="1"/>
</dbReference>
<dbReference type="Gene3D" id="3.30.870.10">
    <property type="entry name" value="Endonuclease Chain A"/>
    <property type="match status" value="2"/>
</dbReference>
<dbReference type="AlphaFoldDB" id="D2QYQ1"/>
<evidence type="ECO:0000313" key="12">
    <source>
        <dbReference type="EMBL" id="ADB18210.1"/>
    </source>
</evidence>
<keyword evidence="3 6" id="KW-0547">Nucleotide-binding</keyword>
<reference evidence="12 13" key="1">
    <citation type="journal article" date="2009" name="Stand. Genomic Sci.">
        <title>Complete genome sequence of Pirellula staleyi type strain (ATCC 27377).</title>
        <authorList>
            <person name="Clum A."/>
            <person name="Tindall B.J."/>
            <person name="Sikorski J."/>
            <person name="Ivanova N."/>
            <person name="Mavrommatis K."/>
            <person name="Lucas S."/>
            <person name="Glavina del Rio T."/>
            <person name="Nolan M."/>
            <person name="Chen F."/>
            <person name="Tice H."/>
            <person name="Pitluck S."/>
            <person name="Cheng J.F."/>
            <person name="Chertkov O."/>
            <person name="Brettin T."/>
            <person name="Han C."/>
            <person name="Detter J.C."/>
            <person name="Kuske C."/>
            <person name="Bruce D."/>
            <person name="Goodwin L."/>
            <person name="Ovchinikova G."/>
            <person name="Pati A."/>
            <person name="Mikhailova N."/>
            <person name="Chen A."/>
            <person name="Palaniappan K."/>
            <person name="Land M."/>
            <person name="Hauser L."/>
            <person name="Chang Y.J."/>
            <person name="Jeffries C.D."/>
            <person name="Chain P."/>
            <person name="Rohde M."/>
            <person name="Goker M."/>
            <person name="Bristow J."/>
            <person name="Eisen J.A."/>
            <person name="Markowitz V."/>
            <person name="Hugenholtz P."/>
            <person name="Kyrpides N.C."/>
            <person name="Klenk H.P."/>
            <person name="Lapidus A."/>
        </authorList>
    </citation>
    <scope>NUCLEOTIDE SEQUENCE [LARGE SCALE GENOMIC DNA]</scope>
    <source>
        <strain evidence="13">ATCC 27377 / DSM 6068 / ICPB 4128</strain>
    </source>
</reference>
<feature type="domain" description="Polyphosphate kinase C-terminal" evidence="11">
    <location>
        <begin position="329"/>
        <end position="494"/>
    </location>
</feature>
<evidence type="ECO:0000259" key="10">
    <source>
        <dbReference type="Pfam" id="PF13090"/>
    </source>
</evidence>